<evidence type="ECO:0000256" key="2">
    <source>
        <dbReference type="SAM" id="Phobius"/>
    </source>
</evidence>
<feature type="transmembrane region" description="Helical" evidence="2">
    <location>
        <begin position="190"/>
        <end position="211"/>
    </location>
</feature>
<organism evidence="5 7">
    <name type="scientific">Verticillium dahliae</name>
    <name type="common">Verticillium wilt</name>
    <dbReference type="NCBI Taxonomy" id="27337"/>
    <lineage>
        <taxon>Eukaryota</taxon>
        <taxon>Fungi</taxon>
        <taxon>Dikarya</taxon>
        <taxon>Ascomycota</taxon>
        <taxon>Pezizomycotina</taxon>
        <taxon>Sordariomycetes</taxon>
        <taxon>Hypocreomycetidae</taxon>
        <taxon>Glomerellales</taxon>
        <taxon>Plectosphaerellaceae</taxon>
        <taxon>Verticillium</taxon>
    </lineage>
</organism>
<evidence type="ECO:0000313" key="5">
    <source>
        <dbReference type="EMBL" id="RXG47107.1"/>
    </source>
</evidence>
<feature type="transmembrane region" description="Helical" evidence="2">
    <location>
        <begin position="152"/>
        <end position="170"/>
    </location>
</feature>
<feature type="transmembrane region" description="Helical" evidence="2">
    <location>
        <begin position="43"/>
        <end position="64"/>
    </location>
</feature>
<gene>
    <name evidence="4" type="ORF">BJF96_g5612</name>
    <name evidence="5" type="ORF">VDGE_08281</name>
</gene>
<dbReference type="AlphaFoldDB" id="A0A2J8CX22"/>
<feature type="transmembrane region" description="Helical" evidence="2">
    <location>
        <begin position="12"/>
        <end position="36"/>
    </location>
</feature>
<evidence type="ECO:0000313" key="4">
    <source>
        <dbReference type="EMBL" id="PNH31335.1"/>
    </source>
</evidence>
<protein>
    <recommendedName>
        <fullName evidence="3">DUF7703 domain-containing protein</fullName>
    </recommendedName>
</protein>
<sequence length="370" mass="41406">MVNIDTQSGTVAIIIAVFISIALYNVLELNFIILATFNKRSGLYFWSFVVATWGIAFNAVGYLLRHFGKNLQPNVYATLILIGWCTMITGQSVVLYSRLHIVMLNQTRLRLVLIMIITNAVWLHLPIIVLVYGSNSANPEPFVHPYSVYEKIQLSVFFLQEIIISSLYIWETTKRLKLEKSIGNMGTRKVMNHLIHVNLLVVFLDVSILALEFANLFDIQTAWKPLVYSAKLKLEFSILNRLVQLTRNSRNGSSYTRSRNATNGGVALETFNGERNKQLGDERDTAAAYEVHVGRGKNGEPSFGQDSNVIKTTEITVHSHRRRRNSDIDMESLDGRSGATGDIGSAQTRDPVRGSASSASSEVQFAKFGN</sequence>
<dbReference type="InterPro" id="IPR056120">
    <property type="entry name" value="DUF7703"/>
</dbReference>
<reference evidence="5 7" key="2">
    <citation type="submission" date="2018-12" db="EMBL/GenBank/DDBJ databases">
        <title>Genome of Verticillium dahliae isolate Getta Getta.</title>
        <authorList>
            <person name="Gardiner D.M."/>
        </authorList>
    </citation>
    <scope>NUCLEOTIDE SEQUENCE [LARGE SCALE GENOMIC DNA]</scope>
    <source>
        <strain evidence="5 7">Getta Getta</strain>
    </source>
</reference>
<evidence type="ECO:0000256" key="1">
    <source>
        <dbReference type="SAM" id="MobiDB-lite"/>
    </source>
</evidence>
<accession>A0A2J8CX22</accession>
<name>A0A2J8CX22_VERDA</name>
<reference evidence="4 6" key="1">
    <citation type="submission" date="2017-12" db="EMBL/GenBank/DDBJ databases">
        <title>Comparative genomics yields insights into virulence evolution of Verticillium dahliae.</title>
        <authorList>
            <person name="Fan R."/>
            <person name="Armitage A.D."/>
            <person name="Cascant-Lopez E."/>
            <person name="Sobczyk M."/>
            <person name="Cockerton H.M."/>
            <person name="Harrison R.J."/>
        </authorList>
    </citation>
    <scope>NUCLEOTIDE SEQUENCE [LARGE SCALE GENOMIC DNA]</scope>
    <source>
        <strain evidence="4 6">12008</strain>
    </source>
</reference>
<dbReference type="Proteomes" id="UP000288725">
    <property type="component" value="Chromosome 6"/>
</dbReference>
<dbReference type="PANTHER" id="PTHR37013">
    <property type="entry name" value="INTEGRAL MEMBRANE PROTEIN (AFU_ORTHOLOGUE AFUA_1G05950)-RELATED"/>
    <property type="match status" value="1"/>
</dbReference>
<keyword evidence="2" id="KW-0472">Membrane</keyword>
<proteinExistence type="predicted"/>
<dbReference type="EMBL" id="MPSH01000017">
    <property type="protein sequence ID" value="PNH31335.1"/>
    <property type="molecule type" value="Genomic_DNA"/>
</dbReference>
<dbReference type="PANTHER" id="PTHR37013:SF3">
    <property type="entry name" value="INTEGRAL MEMBRANE PROTEIN (AFU_ORTHOLOGUE AFUA_1G05950)"/>
    <property type="match status" value="1"/>
</dbReference>
<dbReference type="Pfam" id="PF24802">
    <property type="entry name" value="DUF7703"/>
    <property type="match status" value="1"/>
</dbReference>
<evidence type="ECO:0000313" key="7">
    <source>
        <dbReference type="Proteomes" id="UP000288725"/>
    </source>
</evidence>
<evidence type="ECO:0000259" key="3">
    <source>
        <dbReference type="Pfam" id="PF24802"/>
    </source>
</evidence>
<feature type="region of interest" description="Disordered" evidence="1">
    <location>
        <begin position="317"/>
        <end position="370"/>
    </location>
</feature>
<feature type="transmembrane region" description="Helical" evidence="2">
    <location>
        <begin position="76"/>
        <end position="99"/>
    </location>
</feature>
<keyword evidence="2" id="KW-0812">Transmembrane</keyword>
<evidence type="ECO:0000313" key="6">
    <source>
        <dbReference type="Proteomes" id="UP000236305"/>
    </source>
</evidence>
<keyword evidence="2" id="KW-1133">Transmembrane helix</keyword>
<feature type="transmembrane region" description="Helical" evidence="2">
    <location>
        <begin position="111"/>
        <end position="132"/>
    </location>
</feature>
<comment type="caution">
    <text evidence="5">The sequence shown here is derived from an EMBL/GenBank/DDBJ whole genome shotgun (WGS) entry which is preliminary data.</text>
</comment>
<feature type="domain" description="DUF7703" evidence="3">
    <location>
        <begin position="10"/>
        <end position="249"/>
    </location>
</feature>
<dbReference type="OMA" id="ELNAYIF"/>
<dbReference type="OrthoDB" id="405906at2759"/>
<dbReference type="EMBL" id="RSDZ01000040">
    <property type="protein sequence ID" value="RXG47107.1"/>
    <property type="molecule type" value="Genomic_DNA"/>
</dbReference>
<dbReference type="Proteomes" id="UP000236305">
    <property type="component" value="Unassembled WGS sequence"/>
</dbReference>